<feature type="chain" id="PRO_5032422804" evidence="7">
    <location>
        <begin position="31"/>
        <end position="823"/>
    </location>
</feature>
<dbReference type="Pfam" id="PF00082">
    <property type="entry name" value="Peptidase_S8"/>
    <property type="match status" value="1"/>
</dbReference>
<keyword evidence="10" id="KW-1185">Reference proteome</keyword>
<feature type="signal peptide" evidence="7">
    <location>
        <begin position="1"/>
        <end position="30"/>
    </location>
</feature>
<evidence type="ECO:0000313" key="9">
    <source>
        <dbReference type="EMBL" id="MBA8848921.1"/>
    </source>
</evidence>
<keyword evidence="2 5" id="KW-0645">Protease</keyword>
<evidence type="ECO:0000256" key="3">
    <source>
        <dbReference type="ARBA" id="ARBA00022801"/>
    </source>
</evidence>
<feature type="active site" description="Charge relay system" evidence="5">
    <location>
        <position position="220"/>
    </location>
</feature>
<dbReference type="InterPro" id="IPR050131">
    <property type="entry name" value="Peptidase_S8_subtilisin-like"/>
</dbReference>
<evidence type="ECO:0000256" key="5">
    <source>
        <dbReference type="PROSITE-ProRule" id="PRU01240"/>
    </source>
</evidence>
<dbReference type="GO" id="GO:0006508">
    <property type="term" value="P:proteolysis"/>
    <property type="evidence" value="ECO:0007669"/>
    <property type="project" value="UniProtKB-KW"/>
</dbReference>
<dbReference type="PROSITE" id="PS00136">
    <property type="entry name" value="SUBTILASE_ASP"/>
    <property type="match status" value="1"/>
</dbReference>
<organism evidence="9 10">
    <name type="scientific">Microcella alkalica</name>
    <dbReference type="NCBI Taxonomy" id="355930"/>
    <lineage>
        <taxon>Bacteria</taxon>
        <taxon>Bacillati</taxon>
        <taxon>Actinomycetota</taxon>
        <taxon>Actinomycetes</taxon>
        <taxon>Micrococcales</taxon>
        <taxon>Microbacteriaceae</taxon>
        <taxon>Microcella</taxon>
    </lineage>
</organism>
<sequence>MISGASLRSQTALAATVLAGLLIGSLPATAAGATSAVASDPSAQPIEAFSPLEPAQEADGRVDSLIVRVGPSSARGTALEALGRAPGLAGSGQDLGFGTRVVPLRGELTVADARKLAADLVAGGRAEAAEPNLPLVRVTEPAATATVSTVQSGAPWGLDRVDQRQLPLNGQYAYSHDGTGVTVYVVDTGVLASHQEFGGRASMGYSAYADVCSSSDPDGHGTHVAGTIAGAQYGVAKKASVIGVRVFTCTGAGNSDALIQGLNWVAAHHQAGTPAVANLSLGVQGTSSAVDMAVQQLIADGVTVVVASGNTKTDSCLTSPGRVAAAITVNALTASDARASFSNFGSCSDLYAPGESIMSAHNTSTTSAVLMSGTSMATPHVAGAVALALHANPALSPSSVHDLLVSRGTPADPHPGSHVDAKRILFVGSDAAMPAARGFTGLSPARLADTRAGLPTVDGLQSGSGMLGPGGVLRVAVAGRGGVPASGAGAVSVNVTVTQPSVATHLTVFPTGVPAPNASNVNASAGQTIANSVVAKVAADGSISIRNNAGWAHVVVDVSGWFPATESFTALSPARLADTRAGLPTVDGSQSGSGMVGPGGVLRVVVAGRGGVPASGVGAVAVNVTVTQPSVATHLTVFPTGVPAPNASNVNASAGQTIANSVVAKVAADGSISIRNNAGWAHVVVDVSGWFPATESFTALSPARLADTRAGLPTVDGSQSGSGMVGPGGVLRVVVAGRGGVPASGVGAVAVNVTVTQPSVATHLTVFPTGVPAPNASNVNASAGQTIANSVVAKVAADGSISIRNNAGWAHVVVDVSGWFPTN</sequence>
<proteinExistence type="inferred from homology"/>
<keyword evidence="7" id="KW-0732">Signal</keyword>
<dbReference type="InterPro" id="IPR000209">
    <property type="entry name" value="Peptidase_S8/S53_dom"/>
</dbReference>
<keyword evidence="4 5" id="KW-0720">Serine protease</keyword>
<dbReference type="InterPro" id="IPR023828">
    <property type="entry name" value="Peptidase_S8_Ser-AS"/>
</dbReference>
<dbReference type="PRINTS" id="PR00723">
    <property type="entry name" value="SUBTILISIN"/>
</dbReference>
<dbReference type="EMBL" id="JACGWX010000009">
    <property type="protein sequence ID" value="MBA8848921.1"/>
    <property type="molecule type" value="Genomic_DNA"/>
</dbReference>
<protein>
    <submittedName>
        <fullName evidence="9">Subtilisin family serine protease</fullName>
    </submittedName>
</protein>
<dbReference type="RefSeq" id="WP_182491696.1">
    <property type="nucleotide sequence ID" value="NZ_JACGWX010000009.1"/>
</dbReference>
<comment type="similarity">
    <text evidence="1 5 6">Belongs to the peptidase S8 family.</text>
</comment>
<dbReference type="PROSITE" id="PS00137">
    <property type="entry name" value="SUBTILASE_HIS"/>
    <property type="match status" value="1"/>
</dbReference>
<evidence type="ECO:0000256" key="6">
    <source>
        <dbReference type="RuleBase" id="RU003355"/>
    </source>
</evidence>
<dbReference type="CDD" id="cd04077">
    <property type="entry name" value="Peptidases_S8_PCSK9_ProteinaseK_like"/>
    <property type="match status" value="1"/>
</dbReference>
<feature type="domain" description="Peptidase S8/S53" evidence="8">
    <location>
        <begin position="178"/>
        <end position="406"/>
    </location>
</feature>
<dbReference type="InterPro" id="IPR023827">
    <property type="entry name" value="Peptidase_S8_Asp-AS"/>
</dbReference>
<dbReference type="Gene3D" id="3.40.50.200">
    <property type="entry name" value="Peptidase S8/S53 domain"/>
    <property type="match status" value="1"/>
</dbReference>
<evidence type="ECO:0000256" key="4">
    <source>
        <dbReference type="ARBA" id="ARBA00022825"/>
    </source>
</evidence>
<dbReference type="InterPro" id="IPR034193">
    <property type="entry name" value="PCSK9_ProteinaseK-like"/>
</dbReference>
<dbReference type="SUPFAM" id="SSF52743">
    <property type="entry name" value="Subtilisin-like"/>
    <property type="match status" value="1"/>
</dbReference>
<dbReference type="AlphaFoldDB" id="A0A839E8P5"/>
<name>A0A839E8P5_9MICO</name>
<dbReference type="InterPro" id="IPR015500">
    <property type="entry name" value="Peptidase_S8_subtilisin-rel"/>
</dbReference>
<dbReference type="PROSITE" id="PS51892">
    <property type="entry name" value="SUBTILASE"/>
    <property type="match status" value="1"/>
</dbReference>
<keyword evidence="3 5" id="KW-0378">Hydrolase</keyword>
<feature type="active site" description="Charge relay system" evidence="5">
    <location>
        <position position="187"/>
    </location>
</feature>
<dbReference type="Proteomes" id="UP000585905">
    <property type="component" value="Unassembled WGS sequence"/>
</dbReference>
<dbReference type="PANTHER" id="PTHR43806:SF11">
    <property type="entry name" value="CEREVISIN-RELATED"/>
    <property type="match status" value="1"/>
</dbReference>
<gene>
    <name evidence="9" type="ORF">FHX53_002538</name>
</gene>
<comment type="caution">
    <text evidence="9">The sequence shown here is derived from an EMBL/GenBank/DDBJ whole genome shotgun (WGS) entry which is preliminary data.</text>
</comment>
<dbReference type="PROSITE" id="PS00138">
    <property type="entry name" value="SUBTILASE_SER"/>
    <property type="match status" value="1"/>
</dbReference>
<evidence type="ECO:0000313" key="10">
    <source>
        <dbReference type="Proteomes" id="UP000585905"/>
    </source>
</evidence>
<evidence type="ECO:0000256" key="2">
    <source>
        <dbReference type="ARBA" id="ARBA00022670"/>
    </source>
</evidence>
<dbReference type="FunFam" id="3.40.50.200:FF:000014">
    <property type="entry name" value="Proteinase K"/>
    <property type="match status" value="1"/>
</dbReference>
<reference evidence="9 10" key="1">
    <citation type="submission" date="2020-07" db="EMBL/GenBank/DDBJ databases">
        <title>Sequencing the genomes of 1000 actinobacteria strains.</title>
        <authorList>
            <person name="Klenk H.-P."/>
        </authorList>
    </citation>
    <scope>NUCLEOTIDE SEQUENCE [LARGE SCALE GENOMIC DNA]</scope>
    <source>
        <strain evidence="9 10">DSM 19663</strain>
    </source>
</reference>
<feature type="active site" description="Charge relay system" evidence="5">
    <location>
        <position position="375"/>
    </location>
</feature>
<dbReference type="InterPro" id="IPR022398">
    <property type="entry name" value="Peptidase_S8_His-AS"/>
</dbReference>
<evidence type="ECO:0000256" key="1">
    <source>
        <dbReference type="ARBA" id="ARBA00011073"/>
    </source>
</evidence>
<evidence type="ECO:0000256" key="7">
    <source>
        <dbReference type="SAM" id="SignalP"/>
    </source>
</evidence>
<evidence type="ECO:0000259" key="8">
    <source>
        <dbReference type="Pfam" id="PF00082"/>
    </source>
</evidence>
<dbReference type="PANTHER" id="PTHR43806">
    <property type="entry name" value="PEPTIDASE S8"/>
    <property type="match status" value="1"/>
</dbReference>
<dbReference type="InterPro" id="IPR036852">
    <property type="entry name" value="Peptidase_S8/S53_dom_sf"/>
</dbReference>
<dbReference type="GO" id="GO:0004252">
    <property type="term" value="F:serine-type endopeptidase activity"/>
    <property type="evidence" value="ECO:0007669"/>
    <property type="project" value="UniProtKB-UniRule"/>
</dbReference>
<accession>A0A839E8P5</accession>
<dbReference type="GO" id="GO:0005615">
    <property type="term" value="C:extracellular space"/>
    <property type="evidence" value="ECO:0007669"/>
    <property type="project" value="TreeGrafter"/>
</dbReference>